<evidence type="ECO:0000313" key="4">
    <source>
        <dbReference type="Proteomes" id="UP001059480"/>
    </source>
</evidence>
<dbReference type="PANTHER" id="PTHR34477">
    <property type="entry name" value="UPF0213 PROTEIN YHBQ"/>
    <property type="match status" value="1"/>
</dbReference>
<comment type="caution">
    <text evidence="3">The sequence shown here is derived from an EMBL/GenBank/DDBJ whole genome shotgun (WGS) entry which is preliminary data.</text>
</comment>
<evidence type="ECO:0000313" key="3">
    <source>
        <dbReference type="EMBL" id="MCQ9210404.1"/>
    </source>
</evidence>
<dbReference type="Gene3D" id="3.40.1440.10">
    <property type="entry name" value="GIY-YIG endonuclease"/>
    <property type="match status" value="1"/>
</dbReference>
<comment type="similarity">
    <text evidence="1">Belongs to the UPF0213 family.</text>
</comment>
<evidence type="ECO:0000259" key="2">
    <source>
        <dbReference type="PROSITE" id="PS50164"/>
    </source>
</evidence>
<reference evidence="3" key="2">
    <citation type="journal article" date="2023" name="Curr. Microbiol.">
        <title>Granulicatella seriolae sp. nov., a Novel Facultative Anaerobe Isolated from Yellowtail Marine Fish.</title>
        <authorList>
            <person name="Lee M."/>
            <person name="Choi Y.J."/>
            <person name="Farooq A."/>
            <person name="Jeong J.B."/>
            <person name="Jung M.Y."/>
        </authorList>
    </citation>
    <scope>NUCLEOTIDE SEQUENCE</scope>
    <source>
        <strain evidence="3">S8</strain>
    </source>
</reference>
<dbReference type="InterPro" id="IPR035901">
    <property type="entry name" value="GIY-YIG_endonuc_sf"/>
</dbReference>
<dbReference type="Pfam" id="PF01541">
    <property type="entry name" value="GIY-YIG"/>
    <property type="match status" value="1"/>
</dbReference>
<dbReference type="PANTHER" id="PTHR34477:SF1">
    <property type="entry name" value="UPF0213 PROTEIN YHBQ"/>
    <property type="match status" value="1"/>
</dbReference>
<feature type="domain" description="GIY-YIG" evidence="2">
    <location>
        <begin position="6"/>
        <end position="81"/>
    </location>
</feature>
<reference evidence="3" key="1">
    <citation type="submission" date="2022-07" db="EMBL/GenBank/DDBJ databases">
        <authorList>
            <person name="Jung M.-Y."/>
            <person name="Lee M."/>
        </authorList>
    </citation>
    <scope>NUCLEOTIDE SEQUENCE</scope>
    <source>
        <strain evidence="3">S8</strain>
    </source>
</reference>
<dbReference type="SMART" id="SM00465">
    <property type="entry name" value="GIYc"/>
    <property type="match status" value="1"/>
</dbReference>
<dbReference type="CDD" id="cd10456">
    <property type="entry name" value="GIY-YIG_UPF0213"/>
    <property type="match status" value="1"/>
</dbReference>
<dbReference type="SUPFAM" id="SSF82771">
    <property type="entry name" value="GIY-YIG endonuclease"/>
    <property type="match status" value="1"/>
</dbReference>
<gene>
    <name evidence="3" type="ORF">NPA36_07550</name>
</gene>
<dbReference type="InterPro" id="IPR000305">
    <property type="entry name" value="GIY-YIG_endonuc"/>
</dbReference>
<proteinExistence type="inferred from homology"/>
<dbReference type="Proteomes" id="UP001059480">
    <property type="component" value="Unassembled WGS sequence"/>
</dbReference>
<sequence>MAPNHDSHYTYMLLCNNGSIYTGYTRNLQRRLEEHNSGKGAKYTKAHRPVTLLYAKEMATRSEGLQLEARLKKQTRQDKIFFLQSKGVTTLTNQQKGLIEWLPNQKMTLKTNGVEKEG</sequence>
<dbReference type="PROSITE" id="PS50164">
    <property type="entry name" value="GIY_YIG"/>
    <property type="match status" value="1"/>
</dbReference>
<name>A0ABT1WPD3_9LACT</name>
<reference evidence="3" key="3">
    <citation type="journal article" date="2023" name="Microbiol. Resour. Announc.">
        <title>Draft Genome Sequence of Granulicatella sp. Strain S8, Isolated from a Marine Fish, Seriola quinqueradiata.</title>
        <authorList>
            <person name="Lee M."/>
            <person name="Farooq A."/>
            <person name="Jeong J.B."/>
            <person name="Jung M.Y."/>
        </authorList>
    </citation>
    <scope>NUCLEOTIDE SEQUENCE</scope>
    <source>
        <strain evidence="3">S8</strain>
    </source>
</reference>
<keyword evidence="4" id="KW-1185">Reference proteome</keyword>
<dbReference type="InterPro" id="IPR050190">
    <property type="entry name" value="UPF0213_domain"/>
</dbReference>
<dbReference type="RefSeq" id="WP_256945517.1">
    <property type="nucleotide sequence ID" value="NZ_JANHNZ010000007.1"/>
</dbReference>
<protein>
    <submittedName>
        <fullName evidence="3">GIY-YIG nuclease family protein</fullName>
    </submittedName>
</protein>
<organism evidence="3 4">
    <name type="scientific">Granulicatella seriolae</name>
    <dbReference type="NCBI Taxonomy" id="2967226"/>
    <lineage>
        <taxon>Bacteria</taxon>
        <taxon>Bacillati</taxon>
        <taxon>Bacillota</taxon>
        <taxon>Bacilli</taxon>
        <taxon>Lactobacillales</taxon>
        <taxon>Carnobacteriaceae</taxon>
        <taxon>Granulicatella</taxon>
    </lineage>
</organism>
<evidence type="ECO:0000256" key="1">
    <source>
        <dbReference type="ARBA" id="ARBA00007435"/>
    </source>
</evidence>
<dbReference type="EMBL" id="JANHNZ010000007">
    <property type="protein sequence ID" value="MCQ9210404.1"/>
    <property type="molecule type" value="Genomic_DNA"/>
</dbReference>
<accession>A0ABT1WPD3</accession>